<dbReference type="FunFam" id="1.10.472.80:FF:000009">
    <property type="entry name" value="TBC1 domain family member 13"/>
    <property type="match status" value="1"/>
</dbReference>
<dbReference type="PROSITE" id="PS50086">
    <property type="entry name" value="TBC_RABGAP"/>
    <property type="match status" value="1"/>
</dbReference>
<protein>
    <recommendedName>
        <fullName evidence="8">TBC1 domain family member 13</fullName>
    </recommendedName>
</protein>
<dbReference type="PANTHER" id="PTHR22957:SF27">
    <property type="entry name" value="TBC1 DOMAIN FAMILY MEMBER 13"/>
    <property type="match status" value="1"/>
</dbReference>
<evidence type="ECO:0000256" key="5">
    <source>
        <dbReference type="ARBA" id="ARBA00023136"/>
    </source>
</evidence>
<accession>A0A6G0T266</accession>
<evidence type="ECO:0000256" key="7">
    <source>
        <dbReference type="ARBA" id="ARBA00064536"/>
    </source>
</evidence>
<comment type="caution">
    <text evidence="10">The sequence shown here is derived from an EMBL/GenBank/DDBJ whole genome shotgun (WGS) entry which is preliminary data.</text>
</comment>
<evidence type="ECO:0000313" key="10">
    <source>
        <dbReference type="EMBL" id="KAE9524740.1"/>
    </source>
</evidence>
<evidence type="ECO:0000256" key="2">
    <source>
        <dbReference type="ARBA" id="ARBA00004496"/>
    </source>
</evidence>
<proteinExistence type="predicted"/>
<keyword evidence="5" id="KW-0472">Membrane</keyword>
<dbReference type="GO" id="GO:0005737">
    <property type="term" value="C:cytoplasm"/>
    <property type="evidence" value="ECO:0007669"/>
    <property type="project" value="UniProtKB-SubCell"/>
</dbReference>
<keyword evidence="4" id="KW-0963">Cytoplasm</keyword>
<comment type="subcellular location">
    <subcellularLocation>
        <location evidence="2">Cytoplasm</location>
    </subcellularLocation>
    <subcellularLocation>
        <location evidence="1">Membrane</location>
    </subcellularLocation>
</comment>
<dbReference type="InterPro" id="IPR035969">
    <property type="entry name" value="Rab-GAP_TBC_sf"/>
</dbReference>
<organism evidence="10 11">
    <name type="scientific">Aphis glycines</name>
    <name type="common">Soybean aphid</name>
    <dbReference type="NCBI Taxonomy" id="307491"/>
    <lineage>
        <taxon>Eukaryota</taxon>
        <taxon>Metazoa</taxon>
        <taxon>Ecdysozoa</taxon>
        <taxon>Arthropoda</taxon>
        <taxon>Hexapoda</taxon>
        <taxon>Insecta</taxon>
        <taxon>Pterygota</taxon>
        <taxon>Neoptera</taxon>
        <taxon>Paraneoptera</taxon>
        <taxon>Hemiptera</taxon>
        <taxon>Sternorrhyncha</taxon>
        <taxon>Aphidomorpha</taxon>
        <taxon>Aphidoidea</taxon>
        <taxon>Aphididae</taxon>
        <taxon>Aphidini</taxon>
        <taxon>Aphis</taxon>
        <taxon>Aphis</taxon>
    </lineage>
</organism>
<dbReference type="GO" id="GO:0016020">
    <property type="term" value="C:membrane"/>
    <property type="evidence" value="ECO:0007669"/>
    <property type="project" value="UniProtKB-SubCell"/>
</dbReference>
<sequence>MLIGSNSGPQKIFQKSLFTMSSYDLRLKDLDQVLESEVIDLSKLREFCFNGIPDVKGYRSLCWRLLLNYLPCDRNKWDEQLDHHRKLYQQWLDEILVTPGSFDNEECDHPLSEDPNSKWNTFFKDNQALTQIDKDVRRLHPELSFFQQATDYPLSNVVYSSGTKRLNRRVGMHFLNSANVVRKGLGIVKITPKAEQTSTSEFKPLEEGSEAHWEVVERILFVYCKLNPGQGYVQGMNEIIGPIYYCFATDPIIKMKEHAEADCFFVFTNLMSEIRDFFIKTLDETDTGIVNMMRKVTERLKENDPVVQSYLVKNEIYPQYYSFRWLTLLLSQEFSLPEVLRIWDSLFSDSQRFSFLIDICCAMIVLIRDQILAGDFSTIVKLLQNYPNVETRVILNKAAELSVKNRDEESSGI</sequence>
<dbReference type="PANTHER" id="PTHR22957">
    <property type="entry name" value="TBC1 DOMAIN FAMILY MEMBER GTPASE-ACTIVATING PROTEIN"/>
    <property type="match status" value="1"/>
</dbReference>
<dbReference type="AlphaFoldDB" id="A0A6G0T266"/>
<dbReference type="GO" id="GO:0005096">
    <property type="term" value="F:GTPase activator activity"/>
    <property type="evidence" value="ECO:0007669"/>
    <property type="project" value="UniProtKB-KW"/>
</dbReference>
<comment type="subunit">
    <text evidence="7">Interacts with RAB1A and RAB10; in a GTP-dependent manner.</text>
</comment>
<feature type="domain" description="Rab-GAP TBC" evidence="9">
    <location>
        <begin position="53"/>
        <end position="350"/>
    </location>
</feature>
<evidence type="ECO:0000256" key="4">
    <source>
        <dbReference type="ARBA" id="ARBA00022490"/>
    </source>
</evidence>
<name>A0A6G0T266_APHGL</name>
<dbReference type="Pfam" id="PF00566">
    <property type="entry name" value="RabGAP-TBC"/>
    <property type="match status" value="1"/>
</dbReference>
<reference evidence="10 11" key="1">
    <citation type="submission" date="2019-08" db="EMBL/GenBank/DDBJ databases">
        <title>The genome of the soybean aphid Biotype 1, its phylome, world population structure and adaptation to the North American continent.</title>
        <authorList>
            <person name="Giordano R."/>
            <person name="Donthu R.K."/>
            <person name="Hernandez A.G."/>
            <person name="Wright C.L."/>
            <person name="Zimin A.V."/>
        </authorList>
    </citation>
    <scope>NUCLEOTIDE SEQUENCE [LARGE SCALE GENOMIC DNA]</scope>
    <source>
        <tissue evidence="10">Whole aphids</tissue>
    </source>
</reference>
<dbReference type="InterPro" id="IPR000195">
    <property type="entry name" value="Rab-GAP-TBC_dom"/>
</dbReference>
<evidence type="ECO:0000313" key="11">
    <source>
        <dbReference type="Proteomes" id="UP000475862"/>
    </source>
</evidence>
<evidence type="ECO:0000259" key="9">
    <source>
        <dbReference type="PROSITE" id="PS50086"/>
    </source>
</evidence>
<dbReference type="SUPFAM" id="SSF47923">
    <property type="entry name" value="Ypt/Rab-GAP domain of gyp1p"/>
    <property type="match status" value="2"/>
</dbReference>
<dbReference type="OrthoDB" id="10263206at2759"/>
<comment type="function">
    <text evidence="6">Acts as a GTPase-activating protein for RAB35. Together with RAB35 may be involved in regulation of insulin-induced glucose transporter SLC2A4/GLUT4 translocation to the plasma membrane in adipocytes.</text>
</comment>
<keyword evidence="11" id="KW-1185">Reference proteome</keyword>
<dbReference type="EMBL" id="VYZN01000065">
    <property type="protein sequence ID" value="KAE9524740.1"/>
    <property type="molecule type" value="Genomic_DNA"/>
</dbReference>
<keyword evidence="3" id="KW-0343">GTPase activation</keyword>
<dbReference type="SMART" id="SM00164">
    <property type="entry name" value="TBC"/>
    <property type="match status" value="1"/>
</dbReference>
<dbReference type="Gene3D" id="1.10.472.80">
    <property type="entry name" value="Ypt/Rab-GAP domain of gyp1p, domain 3"/>
    <property type="match status" value="1"/>
</dbReference>
<dbReference type="Proteomes" id="UP000475862">
    <property type="component" value="Unassembled WGS sequence"/>
</dbReference>
<gene>
    <name evidence="10" type="ORF">AGLY_014790</name>
</gene>
<evidence type="ECO:0000256" key="1">
    <source>
        <dbReference type="ARBA" id="ARBA00004370"/>
    </source>
</evidence>
<dbReference type="GO" id="GO:0006886">
    <property type="term" value="P:intracellular protein transport"/>
    <property type="evidence" value="ECO:0007669"/>
    <property type="project" value="TreeGrafter"/>
</dbReference>
<dbReference type="FunFam" id="1.10.8.270:FF:000019">
    <property type="entry name" value="TBC1 domain family member 13"/>
    <property type="match status" value="1"/>
</dbReference>
<evidence type="ECO:0000256" key="8">
    <source>
        <dbReference type="ARBA" id="ARBA00067477"/>
    </source>
</evidence>
<evidence type="ECO:0000256" key="6">
    <source>
        <dbReference type="ARBA" id="ARBA00059763"/>
    </source>
</evidence>
<dbReference type="Gene3D" id="1.10.8.270">
    <property type="entry name" value="putative rabgap domain of human tbc1 domain family member 14 like domains"/>
    <property type="match status" value="1"/>
</dbReference>
<dbReference type="Gene3D" id="1.10.10.750">
    <property type="entry name" value="Ypt/Rab-GAP domain of gyp1p, domain 1"/>
    <property type="match status" value="1"/>
</dbReference>
<evidence type="ECO:0000256" key="3">
    <source>
        <dbReference type="ARBA" id="ARBA00022468"/>
    </source>
</evidence>